<comment type="similarity">
    <text evidence="1">Belongs to the peptidase M1 family.</text>
</comment>
<dbReference type="Gene3D" id="1.25.50.20">
    <property type="match status" value="1"/>
</dbReference>
<organism evidence="4 5">
    <name type="scientific">Mycena alexandri</name>
    <dbReference type="NCBI Taxonomy" id="1745969"/>
    <lineage>
        <taxon>Eukaryota</taxon>
        <taxon>Fungi</taxon>
        <taxon>Dikarya</taxon>
        <taxon>Basidiomycota</taxon>
        <taxon>Agaricomycotina</taxon>
        <taxon>Agaricomycetes</taxon>
        <taxon>Agaricomycetidae</taxon>
        <taxon>Agaricales</taxon>
        <taxon>Marasmiineae</taxon>
        <taxon>Mycenaceae</taxon>
        <taxon>Mycena</taxon>
    </lineage>
</organism>
<accession>A0AAD6RZY0</accession>
<dbReference type="GO" id="GO:0016020">
    <property type="term" value="C:membrane"/>
    <property type="evidence" value="ECO:0007669"/>
    <property type="project" value="TreeGrafter"/>
</dbReference>
<dbReference type="SUPFAM" id="SSF55486">
    <property type="entry name" value="Metalloproteases ('zincins'), catalytic domain"/>
    <property type="match status" value="1"/>
</dbReference>
<evidence type="ECO:0000313" key="5">
    <source>
        <dbReference type="Proteomes" id="UP001218188"/>
    </source>
</evidence>
<evidence type="ECO:0008006" key="6">
    <source>
        <dbReference type="Google" id="ProtNLM"/>
    </source>
</evidence>
<dbReference type="Proteomes" id="UP001218188">
    <property type="component" value="Unassembled WGS sequence"/>
</dbReference>
<feature type="domain" description="ERAP1-like C-terminal" evidence="3">
    <location>
        <begin position="348"/>
        <end position="416"/>
    </location>
</feature>
<dbReference type="InterPro" id="IPR050344">
    <property type="entry name" value="Peptidase_M1_aminopeptidases"/>
</dbReference>
<dbReference type="GO" id="GO:0006508">
    <property type="term" value="P:proteolysis"/>
    <property type="evidence" value="ECO:0007669"/>
    <property type="project" value="TreeGrafter"/>
</dbReference>
<dbReference type="PANTHER" id="PTHR11533:SF174">
    <property type="entry name" value="PUROMYCIN-SENSITIVE AMINOPEPTIDASE-RELATED"/>
    <property type="match status" value="1"/>
</dbReference>
<dbReference type="InterPro" id="IPR027268">
    <property type="entry name" value="Peptidase_M4/M1_CTD_sf"/>
</dbReference>
<gene>
    <name evidence="4" type="ORF">C8F04DRAFT_1327448</name>
</gene>
<evidence type="ECO:0000313" key="4">
    <source>
        <dbReference type="EMBL" id="KAJ7018478.1"/>
    </source>
</evidence>
<dbReference type="AlphaFoldDB" id="A0AAD6RZY0"/>
<dbReference type="GO" id="GO:0005615">
    <property type="term" value="C:extracellular space"/>
    <property type="evidence" value="ECO:0007669"/>
    <property type="project" value="TreeGrafter"/>
</dbReference>
<dbReference type="GO" id="GO:0042277">
    <property type="term" value="F:peptide binding"/>
    <property type="evidence" value="ECO:0007669"/>
    <property type="project" value="TreeGrafter"/>
</dbReference>
<proteinExistence type="inferred from homology"/>
<reference evidence="4" key="1">
    <citation type="submission" date="2023-03" db="EMBL/GenBank/DDBJ databases">
        <title>Massive genome expansion in bonnet fungi (Mycena s.s.) driven by repeated elements and novel gene families across ecological guilds.</title>
        <authorList>
            <consortium name="Lawrence Berkeley National Laboratory"/>
            <person name="Harder C.B."/>
            <person name="Miyauchi S."/>
            <person name="Viragh M."/>
            <person name="Kuo A."/>
            <person name="Thoen E."/>
            <person name="Andreopoulos B."/>
            <person name="Lu D."/>
            <person name="Skrede I."/>
            <person name="Drula E."/>
            <person name="Henrissat B."/>
            <person name="Morin E."/>
            <person name="Kohler A."/>
            <person name="Barry K."/>
            <person name="LaButti K."/>
            <person name="Morin E."/>
            <person name="Salamov A."/>
            <person name="Lipzen A."/>
            <person name="Mereny Z."/>
            <person name="Hegedus B."/>
            <person name="Baldrian P."/>
            <person name="Stursova M."/>
            <person name="Weitz H."/>
            <person name="Taylor A."/>
            <person name="Grigoriev I.V."/>
            <person name="Nagy L.G."/>
            <person name="Martin F."/>
            <person name="Kauserud H."/>
        </authorList>
    </citation>
    <scope>NUCLEOTIDE SEQUENCE</scope>
    <source>
        <strain evidence="4">CBHHK200</strain>
    </source>
</reference>
<dbReference type="EMBL" id="JARJCM010000339">
    <property type="protein sequence ID" value="KAJ7018478.1"/>
    <property type="molecule type" value="Genomic_DNA"/>
</dbReference>
<sequence>MQAPPSMLFSPVSCLLPKDAQWKTTKFQKSPPMSYLVALANGPLAYLEKSIVMPLSGRTVLLRVDATPDILDQGEFRLEVTAKVLPLYEQILDPKKADILSRKMVARVLSHEVAHSIWFGNITTMEWWDYLYLNQGFASKIGEVIMIGELSVYSSHGLMLFPEWEVKSNFVNTHYIEHCLSMPNAPLIPLKLNVPTQTSSTSAPHAFGICQFLKGVSVYLKNHLYGNNVTRDLWDGISAETRQDIPCLMNDWVSKIGFPLITVTDGTPETEENKTIWNVTLRILAVLGERRPSPHFQNAGTVGFYRVLYTAERLSKIATAAAKANSVFSLSDRIGLMYDVAALSDLNTGNDTEIPSNLRVAIFVAAVKYGGREEFDALIKIIENPVNPASKSAAITAIGKIEDLDLVEELFSYILTGVPIKT</sequence>
<dbReference type="GO" id="GO:0005737">
    <property type="term" value="C:cytoplasm"/>
    <property type="evidence" value="ECO:0007669"/>
    <property type="project" value="TreeGrafter"/>
</dbReference>
<dbReference type="Pfam" id="PF11838">
    <property type="entry name" value="ERAP1_C"/>
    <property type="match status" value="1"/>
</dbReference>
<feature type="domain" description="Peptidase M1 membrane alanine aminopeptidase" evidence="2">
    <location>
        <begin position="91"/>
        <end position="143"/>
    </location>
</feature>
<evidence type="ECO:0000256" key="1">
    <source>
        <dbReference type="ARBA" id="ARBA00010136"/>
    </source>
</evidence>
<evidence type="ECO:0000259" key="2">
    <source>
        <dbReference type="Pfam" id="PF01433"/>
    </source>
</evidence>
<dbReference type="InterPro" id="IPR014782">
    <property type="entry name" value="Peptidase_M1_dom"/>
</dbReference>
<dbReference type="Gene3D" id="1.10.390.10">
    <property type="entry name" value="Neutral Protease Domain 2"/>
    <property type="match status" value="2"/>
</dbReference>
<dbReference type="InterPro" id="IPR024571">
    <property type="entry name" value="ERAP1-like_C_dom"/>
</dbReference>
<protein>
    <recommendedName>
        <fullName evidence="6">Peptidase M1 membrane alanine aminopeptidase domain-containing protein</fullName>
    </recommendedName>
</protein>
<dbReference type="GO" id="GO:0043171">
    <property type="term" value="P:peptide catabolic process"/>
    <property type="evidence" value="ECO:0007669"/>
    <property type="project" value="TreeGrafter"/>
</dbReference>
<dbReference type="GO" id="GO:0070006">
    <property type="term" value="F:metalloaminopeptidase activity"/>
    <property type="evidence" value="ECO:0007669"/>
    <property type="project" value="TreeGrafter"/>
</dbReference>
<dbReference type="PANTHER" id="PTHR11533">
    <property type="entry name" value="PROTEASE M1 ZINC METALLOPROTEASE"/>
    <property type="match status" value="1"/>
</dbReference>
<keyword evidence="5" id="KW-1185">Reference proteome</keyword>
<name>A0AAD6RZY0_9AGAR</name>
<dbReference type="GO" id="GO:0008270">
    <property type="term" value="F:zinc ion binding"/>
    <property type="evidence" value="ECO:0007669"/>
    <property type="project" value="InterPro"/>
</dbReference>
<dbReference type="Pfam" id="PF01433">
    <property type="entry name" value="Peptidase_M1"/>
    <property type="match status" value="1"/>
</dbReference>
<comment type="caution">
    <text evidence="4">The sequence shown here is derived from an EMBL/GenBank/DDBJ whole genome shotgun (WGS) entry which is preliminary data.</text>
</comment>
<evidence type="ECO:0000259" key="3">
    <source>
        <dbReference type="Pfam" id="PF11838"/>
    </source>
</evidence>